<evidence type="ECO:0000256" key="1">
    <source>
        <dbReference type="ARBA" id="ARBA00000085"/>
    </source>
</evidence>
<dbReference type="CDD" id="cd16954">
    <property type="entry name" value="HATPase_PhoQ-like"/>
    <property type="match status" value="1"/>
</dbReference>
<evidence type="ECO:0000256" key="3">
    <source>
        <dbReference type="ARBA" id="ARBA00012438"/>
    </source>
</evidence>
<dbReference type="Gene3D" id="3.30.565.10">
    <property type="entry name" value="Histidine kinase-like ATPase, C-terminal domain"/>
    <property type="match status" value="1"/>
</dbReference>
<dbReference type="PANTHER" id="PTHR45436">
    <property type="entry name" value="SENSOR HISTIDINE KINASE YKOH"/>
    <property type="match status" value="1"/>
</dbReference>
<accession>A0A0P0QLQ7</accession>
<dbReference type="PROSITE" id="PS50885">
    <property type="entry name" value="HAMP"/>
    <property type="match status" value="1"/>
</dbReference>
<dbReference type="GO" id="GO:0005886">
    <property type="term" value="C:plasma membrane"/>
    <property type="evidence" value="ECO:0007669"/>
    <property type="project" value="TreeGrafter"/>
</dbReference>
<dbReference type="GO" id="GO:0005524">
    <property type="term" value="F:ATP binding"/>
    <property type="evidence" value="ECO:0007669"/>
    <property type="project" value="UniProtKB-KW"/>
</dbReference>
<feature type="domain" description="HAMP" evidence="15">
    <location>
        <begin position="208"/>
        <end position="259"/>
    </location>
</feature>
<dbReference type="SUPFAM" id="SSF47384">
    <property type="entry name" value="Homodimeric domain of signal transducing histidine kinase"/>
    <property type="match status" value="1"/>
</dbReference>
<dbReference type="Gene3D" id="1.10.287.130">
    <property type="match status" value="1"/>
</dbReference>
<evidence type="ECO:0000256" key="4">
    <source>
        <dbReference type="ARBA" id="ARBA00022553"/>
    </source>
</evidence>
<proteinExistence type="predicted"/>
<keyword evidence="7" id="KW-0547">Nucleotide-binding</keyword>
<dbReference type="InterPro" id="IPR036890">
    <property type="entry name" value="HATPase_C_sf"/>
</dbReference>
<comment type="subcellular location">
    <subcellularLocation>
        <location evidence="2">Membrane</location>
    </subcellularLocation>
</comment>
<dbReference type="InterPro" id="IPR004358">
    <property type="entry name" value="Sig_transdc_His_kin-like_C"/>
</dbReference>
<dbReference type="SUPFAM" id="SSF55874">
    <property type="entry name" value="ATPase domain of HSP90 chaperone/DNA topoisomerase II/histidine kinase"/>
    <property type="match status" value="1"/>
</dbReference>
<keyword evidence="12 13" id="KW-0472">Membrane</keyword>
<keyword evidence="5" id="KW-0808">Transferase</keyword>
<protein>
    <recommendedName>
        <fullName evidence="3">histidine kinase</fullName>
        <ecNumber evidence="3">2.7.13.3</ecNumber>
    </recommendedName>
</protein>
<organism evidence="16">
    <name type="scientific">Stenotrophomonas maltophilia</name>
    <name type="common">Pseudomonas maltophilia</name>
    <name type="synonym">Xanthomonas maltophilia</name>
    <dbReference type="NCBI Taxonomy" id="40324"/>
    <lineage>
        <taxon>Bacteria</taxon>
        <taxon>Pseudomonadati</taxon>
        <taxon>Pseudomonadota</taxon>
        <taxon>Gammaproteobacteria</taxon>
        <taxon>Lysobacterales</taxon>
        <taxon>Lysobacteraceae</taxon>
        <taxon>Stenotrophomonas</taxon>
        <taxon>Stenotrophomonas maltophilia group</taxon>
    </lineage>
</organism>
<dbReference type="Pfam" id="PF02518">
    <property type="entry name" value="HATPase_c"/>
    <property type="match status" value="1"/>
</dbReference>
<dbReference type="InterPro" id="IPR036097">
    <property type="entry name" value="HisK_dim/P_sf"/>
</dbReference>
<keyword evidence="4" id="KW-0597">Phosphoprotein</keyword>
<dbReference type="SMART" id="SM00387">
    <property type="entry name" value="HATPase_c"/>
    <property type="match status" value="1"/>
</dbReference>
<evidence type="ECO:0000259" key="15">
    <source>
        <dbReference type="PROSITE" id="PS50885"/>
    </source>
</evidence>
<keyword evidence="10 13" id="KW-1133">Transmembrane helix</keyword>
<evidence type="ECO:0000256" key="13">
    <source>
        <dbReference type="SAM" id="Phobius"/>
    </source>
</evidence>
<gene>
    <name evidence="16" type="primary">phoQ</name>
</gene>
<evidence type="ECO:0000256" key="5">
    <source>
        <dbReference type="ARBA" id="ARBA00022679"/>
    </source>
</evidence>
<evidence type="ECO:0000256" key="10">
    <source>
        <dbReference type="ARBA" id="ARBA00022989"/>
    </source>
</evidence>
<evidence type="ECO:0000256" key="12">
    <source>
        <dbReference type="ARBA" id="ARBA00023136"/>
    </source>
</evidence>
<evidence type="ECO:0000256" key="2">
    <source>
        <dbReference type="ARBA" id="ARBA00004370"/>
    </source>
</evidence>
<dbReference type="AlphaFoldDB" id="A0A0P0QLQ7"/>
<evidence type="ECO:0000256" key="7">
    <source>
        <dbReference type="ARBA" id="ARBA00022741"/>
    </source>
</evidence>
<keyword evidence="9" id="KW-0067">ATP-binding</keyword>
<evidence type="ECO:0000256" key="9">
    <source>
        <dbReference type="ARBA" id="ARBA00022840"/>
    </source>
</evidence>
<dbReference type="InterPro" id="IPR003594">
    <property type="entry name" value="HATPase_dom"/>
</dbReference>
<keyword evidence="6 13" id="KW-0812">Transmembrane</keyword>
<reference evidence="16" key="1">
    <citation type="submission" date="2015-05" db="EMBL/GenBank/DDBJ databases">
        <authorList>
            <person name="Wang D.B."/>
            <person name="Wang M."/>
        </authorList>
    </citation>
    <scope>NUCLEOTIDE SEQUENCE</scope>
    <source>
        <strain evidence="16">S22</strain>
    </source>
</reference>
<dbReference type="PANTHER" id="PTHR45436:SF4">
    <property type="entry name" value="SENSOR PROTEIN PHOQ"/>
    <property type="match status" value="1"/>
</dbReference>
<keyword evidence="8" id="KW-0418">Kinase</keyword>
<feature type="domain" description="Histidine kinase" evidence="14">
    <location>
        <begin position="267"/>
        <end position="475"/>
    </location>
</feature>
<dbReference type="EMBL" id="KT001239">
    <property type="protein sequence ID" value="ALL55509.1"/>
    <property type="molecule type" value="Genomic_DNA"/>
</dbReference>
<dbReference type="CDD" id="cd00082">
    <property type="entry name" value="HisKA"/>
    <property type="match status" value="1"/>
</dbReference>
<dbReference type="EC" id="2.7.13.3" evidence="3"/>
<dbReference type="InterPro" id="IPR050428">
    <property type="entry name" value="TCS_sensor_his_kinase"/>
</dbReference>
<dbReference type="PROSITE" id="PS50109">
    <property type="entry name" value="HIS_KIN"/>
    <property type="match status" value="1"/>
</dbReference>
<keyword evidence="11" id="KW-0902">Two-component regulatory system</keyword>
<dbReference type="InterPro" id="IPR003661">
    <property type="entry name" value="HisK_dim/P_dom"/>
</dbReference>
<evidence type="ECO:0000256" key="11">
    <source>
        <dbReference type="ARBA" id="ARBA00023012"/>
    </source>
</evidence>
<feature type="transmembrane region" description="Helical" evidence="13">
    <location>
        <begin position="188"/>
        <end position="207"/>
    </location>
</feature>
<comment type="catalytic activity">
    <reaction evidence="1">
        <text>ATP + protein L-histidine = ADP + protein N-phospho-L-histidine.</text>
        <dbReference type="EC" id="2.7.13.3"/>
    </reaction>
</comment>
<dbReference type="InterPro" id="IPR003660">
    <property type="entry name" value="HAMP_dom"/>
</dbReference>
<evidence type="ECO:0000313" key="16">
    <source>
        <dbReference type="EMBL" id="ALL55509.1"/>
    </source>
</evidence>
<dbReference type="InterPro" id="IPR058619">
    <property type="entry name" value="PhoQ/CarS-like_HATPase"/>
</dbReference>
<evidence type="ECO:0000256" key="6">
    <source>
        <dbReference type="ARBA" id="ARBA00022692"/>
    </source>
</evidence>
<name>A0A0P0QLQ7_STEMA</name>
<dbReference type="PRINTS" id="PR00344">
    <property type="entry name" value="BCTRLSENSOR"/>
</dbReference>
<sequence length="475" mass="52498">MMSGRLWFFRRWRPRSLQARQMFAASVGLVAFLALAGYALDAAFADTAKANLRERLKNYATAYAAGIDFTRDRSLYIREQPPDSRFDVPGSGLYLQVVMPHGKGNSMSAEGPMLPTVGGGLLAPRQEVFEGPLPMIQIDGSQGSVYRYGLGLVWDADADPATEFPYTIYVMEDSRALGAQLRVFRSRVWFYLGGIGLILLLLQTVILQWSLRPLRRVITELTKVQRGETERMSERHPRELEPLTDSINAFIESERENLERQRNTLADLAHSLKTPIAVLRTQMDSGAGDGALREELDVQLQRMNNLVSYQLARAASSGHKLFSAPLPIESNAEEIVRGLEKVYASKGVLCEFDIDPAARFHGEPGDLQELLGNLLENAFKWANRRVLLTAQPLPAPNARRAGLLLAVDDDGPGIAPDDIGKVLQRGNRGDERVQGHGIGLSIVQDLIKDYRGELAVGRSAELGGARFEVRLPPGP</sequence>
<evidence type="ECO:0000256" key="8">
    <source>
        <dbReference type="ARBA" id="ARBA00022777"/>
    </source>
</evidence>
<dbReference type="InterPro" id="IPR005467">
    <property type="entry name" value="His_kinase_dom"/>
</dbReference>
<reference evidence="16" key="2">
    <citation type="journal article" date="2016" name="PLoS ONE">
        <title>Stenotrophomonas maltophilia PhoP, a Two-Component Response Regulator, Involved in Antimicrobial Susceptibilities.</title>
        <authorList>
            <person name="Liu M.C."/>
            <person name="Tsai Y.L."/>
            <person name="Huang Y.W."/>
            <person name="Chen H.Y."/>
            <person name="Hsueh P.R."/>
            <person name="Lai S.Y."/>
            <person name="Chen L.C."/>
            <person name="Chou Y.H."/>
            <person name="Lin W.Y."/>
            <person name="Liaw S.J."/>
        </authorList>
    </citation>
    <scope>NUCLEOTIDE SEQUENCE</scope>
    <source>
        <strain evidence="16">S22</strain>
    </source>
</reference>
<evidence type="ECO:0000259" key="14">
    <source>
        <dbReference type="PROSITE" id="PS50109"/>
    </source>
</evidence>
<dbReference type="GO" id="GO:0000155">
    <property type="term" value="F:phosphorelay sensor kinase activity"/>
    <property type="evidence" value="ECO:0007669"/>
    <property type="project" value="InterPro"/>
</dbReference>